<evidence type="ECO:0000313" key="8">
    <source>
        <dbReference type="EMBL" id="QZA76586.1"/>
    </source>
</evidence>
<keyword evidence="4 7" id="KW-0812">Transmembrane</keyword>
<name>A0ABX8Z1Z3_9NEIS</name>
<protein>
    <submittedName>
        <fullName evidence="8">DoxX family protein</fullName>
    </submittedName>
</protein>
<evidence type="ECO:0000256" key="4">
    <source>
        <dbReference type="ARBA" id="ARBA00022692"/>
    </source>
</evidence>
<feature type="transmembrane region" description="Helical" evidence="7">
    <location>
        <begin position="61"/>
        <end position="83"/>
    </location>
</feature>
<gene>
    <name evidence="8" type="ORF">K4H28_09600</name>
</gene>
<dbReference type="InterPro" id="IPR032808">
    <property type="entry name" value="DoxX"/>
</dbReference>
<proteinExistence type="inferred from homology"/>
<evidence type="ECO:0000256" key="3">
    <source>
        <dbReference type="ARBA" id="ARBA00022475"/>
    </source>
</evidence>
<accession>A0ABX8Z1Z3</accession>
<evidence type="ECO:0000256" key="2">
    <source>
        <dbReference type="ARBA" id="ARBA00006679"/>
    </source>
</evidence>
<keyword evidence="3" id="KW-1003">Cell membrane</keyword>
<evidence type="ECO:0000256" key="5">
    <source>
        <dbReference type="ARBA" id="ARBA00022989"/>
    </source>
</evidence>
<keyword evidence="9" id="KW-1185">Reference proteome</keyword>
<dbReference type="PANTHER" id="PTHR33452:SF1">
    <property type="entry name" value="INNER MEMBRANE PROTEIN YPHA-RELATED"/>
    <property type="match status" value="1"/>
</dbReference>
<evidence type="ECO:0000256" key="7">
    <source>
        <dbReference type="SAM" id="Phobius"/>
    </source>
</evidence>
<keyword evidence="6 7" id="KW-0472">Membrane</keyword>
<feature type="transmembrane region" description="Helical" evidence="7">
    <location>
        <begin position="121"/>
        <end position="140"/>
    </location>
</feature>
<dbReference type="EMBL" id="CP081150">
    <property type="protein sequence ID" value="QZA76586.1"/>
    <property type="molecule type" value="Genomic_DNA"/>
</dbReference>
<evidence type="ECO:0000256" key="6">
    <source>
        <dbReference type="ARBA" id="ARBA00023136"/>
    </source>
</evidence>
<reference evidence="8 9" key="1">
    <citation type="submission" date="2021-08" db="EMBL/GenBank/DDBJ databases">
        <title>complete genome sequencing of Deefgea sp. D25.</title>
        <authorList>
            <person name="Bae J.-W."/>
            <person name="Gim D.-H."/>
        </authorList>
    </citation>
    <scope>NUCLEOTIDE SEQUENCE [LARGE SCALE GENOMIC DNA]</scope>
    <source>
        <strain evidence="8 9">D25</strain>
    </source>
</reference>
<keyword evidence="5 7" id="KW-1133">Transmembrane helix</keyword>
<sequence length="152" mass="16772">MSPKVLLNALISAKPLNALAPVADLLLRLYVSKVFFLSGLTKIQDWETTVFLFTEEYRTPFLPPLIAAMGGTAAELILPVLLTLGLLTRLSALGLFAVNIVALVSYYHVLHEIPAALQDHLEWGLMLLVIASLSCGRWGLDTRIARKNKFNE</sequence>
<dbReference type="InterPro" id="IPR051907">
    <property type="entry name" value="DoxX-like_oxidoreductase"/>
</dbReference>
<dbReference type="Proteomes" id="UP000825679">
    <property type="component" value="Chromosome"/>
</dbReference>
<dbReference type="Pfam" id="PF07681">
    <property type="entry name" value="DoxX"/>
    <property type="match status" value="1"/>
</dbReference>
<dbReference type="RefSeq" id="WP_221004991.1">
    <property type="nucleotide sequence ID" value="NZ_CP081150.1"/>
</dbReference>
<evidence type="ECO:0000256" key="1">
    <source>
        <dbReference type="ARBA" id="ARBA00004651"/>
    </source>
</evidence>
<comment type="subcellular location">
    <subcellularLocation>
        <location evidence="1">Cell membrane</location>
        <topology evidence="1">Multi-pass membrane protein</topology>
    </subcellularLocation>
</comment>
<comment type="similarity">
    <text evidence="2">Belongs to the DoxX family.</text>
</comment>
<organism evidence="8 9">
    <name type="scientific">Deefgea tanakiae</name>
    <dbReference type="NCBI Taxonomy" id="2865840"/>
    <lineage>
        <taxon>Bacteria</taxon>
        <taxon>Pseudomonadati</taxon>
        <taxon>Pseudomonadota</taxon>
        <taxon>Betaproteobacteria</taxon>
        <taxon>Neisseriales</taxon>
        <taxon>Chitinibacteraceae</taxon>
        <taxon>Deefgea</taxon>
    </lineage>
</organism>
<dbReference type="PANTHER" id="PTHR33452">
    <property type="entry name" value="OXIDOREDUCTASE CATD-RELATED"/>
    <property type="match status" value="1"/>
</dbReference>
<evidence type="ECO:0000313" key="9">
    <source>
        <dbReference type="Proteomes" id="UP000825679"/>
    </source>
</evidence>
<feature type="transmembrane region" description="Helical" evidence="7">
    <location>
        <begin position="90"/>
        <end position="109"/>
    </location>
</feature>